<dbReference type="Gene3D" id="3.30.450.20">
    <property type="entry name" value="PAS domain"/>
    <property type="match status" value="1"/>
</dbReference>
<dbReference type="InterPro" id="IPR004090">
    <property type="entry name" value="Chemotax_Me-accpt_rcpt"/>
</dbReference>
<dbReference type="PROSITE" id="PS50111">
    <property type="entry name" value="CHEMOTAXIS_TRANSDUC_2"/>
    <property type="match status" value="1"/>
</dbReference>
<dbReference type="STRING" id="1123010.SAMN02745724_03114"/>
<reference evidence="15 16" key="1">
    <citation type="submission" date="2016-10" db="EMBL/GenBank/DDBJ databases">
        <authorList>
            <person name="de Groot N.N."/>
        </authorList>
    </citation>
    <scope>NUCLEOTIDE SEQUENCE [LARGE SCALE GENOMIC DNA]</scope>
    <source>
        <strain evidence="15 16">DSM 6059</strain>
    </source>
</reference>
<keyword evidence="7 12" id="KW-1133">Transmembrane helix</keyword>
<dbReference type="PROSITE" id="PS50112">
    <property type="entry name" value="PAS"/>
    <property type="match status" value="1"/>
</dbReference>
<evidence type="ECO:0000313" key="15">
    <source>
        <dbReference type="EMBL" id="SFC98429.1"/>
    </source>
</evidence>
<evidence type="ECO:0000256" key="12">
    <source>
        <dbReference type="SAM" id="Phobius"/>
    </source>
</evidence>
<dbReference type="AlphaFoldDB" id="A0A1I1NLA1"/>
<dbReference type="OrthoDB" id="5675566at2"/>
<dbReference type="InterPro" id="IPR013655">
    <property type="entry name" value="PAS_fold_3"/>
</dbReference>
<dbReference type="EMBL" id="FOLO01000026">
    <property type="protein sequence ID" value="SFC98429.1"/>
    <property type="molecule type" value="Genomic_DNA"/>
</dbReference>
<keyword evidence="16" id="KW-1185">Reference proteome</keyword>
<name>A0A1I1NLA1_9GAMM</name>
<dbReference type="SMART" id="SM00283">
    <property type="entry name" value="MA"/>
    <property type="match status" value="1"/>
</dbReference>
<feature type="transmembrane region" description="Helical" evidence="12">
    <location>
        <begin position="169"/>
        <end position="188"/>
    </location>
</feature>
<dbReference type="InterPro" id="IPR035965">
    <property type="entry name" value="PAS-like_dom_sf"/>
</dbReference>
<dbReference type="GO" id="GO:0004888">
    <property type="term" value="F:transmembrane signaling receptor activity"/>
    <property type="evidence" value="ECO:0007669"/>
    <property type="project" value="InterPro"/>
</dbReference>
<dbReference type="GO" id="GO:0007165">
    <property type="term" value="P:signal transduction"/>
    <property type="evidence" value="ECO:0007669"/>
    <property type="project" value="UniProtKB-KW"/>
</dbReference>
<gene>
    <name evidence="15" type="ORF">SAMN02745724_03114</name>
</gene>
<feature type="domain" description="PAS" evidence="14">
    <location>
        <begin position="18"/>
        <end position="57"/>
    </location>
</feature>
<dbReference type="CDD" id="cd00130">
    <property type="entry name" value="PAS"/>
    <property type="match status" value="1"/>
</dbReference>
<sequence>MLASSHKEVHFSANEQLVSVTDLKGVITYVNDHFCNVSGFTQEELLGRNHNLIRHPDMPKAAFADLWTKLKRSDSWRGMVKNRCKNGDYYWVDAYVTPVYESNRVIGYQSVRNKPDTKHVTAANTLYNEINQGKSQFSLSSKNRSLISIILTSFFAFVMYSLTHSILPTFLLIAFSMSIFALFANISLPLSAFSKHISHTYDSPSRLIFSGKGLAGLFDYPRHLLQAKVTTILGRSKDQSEQLKNIADELERNSSIAINSLQEENSHLDQLATAITQMSTTIEEVSQNTSTAFENVNDVQKRCEHTIGVIENTHQSATSLAQEVGEAASKADSLVTDVTQISNIMSEIQGIADQTNLLALNAAIEAARAGEQGRGFAVVADEVRSLASRTQEATQQIQDSVVGLQTTLSQWQQLMLASQNKALQSQTLSTEANKEMQDVIIVMNNLNDLTAQIATATEEQSVVSNQISESVRQIRDISYQNTEVVSEVNILGEKVTQSVNELHHLSSTFK</sequence>
<protein>
    <submittedName>
        <fullName evidence="15">Methyl-accepting chemotaxis sensory transducer with Pas/Pac sensor</fullName>
    </submittedName>
</protein>
<keyword evidence="5" id="KW-0997">Cell inner membrane</keyword>
<dbReference type="GO" id="GO:0005886">
    <property type="term" value="C:plasma membrane"/>
    <property type="evidence" value="ECO:0007669"/>
    <property type="project" value="UniProtKB-SubCell"/>
</dbReference>
<dbReference type="Pfam" id="PF08447">
    <property type="entry name" value="PAS_3"/>
    <property type="match status" value="1"/>
</dbReference>
<evidence type="ECO:0000259" key="13">
    <source>
        <dbReference type="PROSITE" id="PS50111"/>
    </source>
</evidence>
<feature type="transmembrane region" description="Helical" evidence="12">
    <location>
        <begin position="145"/>
        <end position="163"/>
    </location>
</feature>
<comment type="subcellular location">
    <subcellularLocation>
        <location evidence="1">Cell inner membrane</location>
        <topology evidence="1">Multi-pass membrane protein</topology>
    </subcellularLocation>
</comment>
<evidence type="ECO:0000256" key="6">
    <source>
        <dbReference type="ARBA" id="ARBA00022692"/>
    </source>
</evidence>
<dbReference type="PANTHER" id="PTHR32089">
    <property type="entry name" value="METHYL-ACCEPTING CHEMOTAXIS PROTEIN MCPB"/>
    <property type="match status" value="1"/>
</dbReference>
<dbReference type="NCBIfam" id="TIGR00229">
    <property type="entry name" value="sensory_box"/>
    <property type="match status" value="1"/>
</dbReference>
<keyword evidence="8 12" id="KW-0472">Membrane</keyword>
<dbReference type="FunFam" id="3.30.450.20:FF:000046">
    <property type="entry name" value="Aerotaxis sensor receptor"/>
    <property type="match status" value="1"/>
</dbReference>
<accession>A0A1I1NLA1</accession>
<dbReference type="CDD" id="cd11386">
    <property type="entry name" value="MCP_signal"/>
    <property type="match status" value="1"/>
</dbReference>
<dbReference type="PRINTS" id="PR00260">
    <property type="entry name" value="CHEMTRNSDUCR"/>
</dbReference>
<keyword evidence="9 11" id="KW-0807">Transducer</keyword>
<dbReference type="GO" id="GO:0052131">
    <property type="term" value="P:positive aerotaxis"/>
    <property type="evidence" value="ECO:0007669"/>
    <property type="project" value="UniProtKB-ARBA"/>
</dbReference>
<evidence type="ECO:0000256" key="1">
    <source>
        <dbReference type="ARBA" id="ARBA00004429"/>
    </source>
</evidence>
<evidence type="ECO:0000256" key="3">
    <source>
        <dbReference type="ARBA" id="ARBA00022481"/>
    </source>
</evidence>
<keyword evidence="4" id="KW-0145">Chemotaxis</keyword>
<evidence type="ECO:0000313" key="16">
    <source>
        <dbReference type="Proteomes" id="UP000198862"/>
    </source>
</evidence>
<feature type="domain" description="Methyl-accepting transducer" evidence="13">
    <location>
        <begin position="239"/>
        <end position="475"/>
    </location>
</feature>
<dbReference type="Pfam" id="PF00015">
    <property type="entry name" value="MCPsignal"/>
    <property type="match status" value="1"/>
</dbReference>
<dbReference type="PANTHER" id="PTHR32089:SF52">
    <property type="entry name" value="CHEMOTAXIS SIGNAL TRANSDUCTION SYSTEM METHYL ACCEPTING SENSORY TRANSDUCER WITH PAS SENSORY DOMAIN"/>
    <property type="match status" value="1"/>
</dbReference>
<evidence type="ECO:0000256" key="5">
    <source>
        <dbReference type="ARBA" id="ARBA00022519"/>
    </source>
</evidence>
<dbReference type="InterPro" id="IPR000014">
    <property type="entry name" value="PAS"/>
</dbReference>
<dbReference type="SUPFAM" id="SSF55785">
    <property type="entry name" value="PYP-like sensor domain (PAS domain)"/>
    <property type="match status" value="1"/>
</dbReference>
<keyword evidence="6 12" id="KW-0812">Transmembrane</keyword>
<evidence type="ECO:0000256" key="4">
    <source>
        <dbReference type="ARBA" id="ARBA00022500"/>
    </source>
</evidence>
<dbReference type="SMART" id="SM00091">
    <property type="entry name" value="PAS"/>
    <property type="match status" value="1"/>
</dbReference>
<dbReference type="Proteomes" id="UP000198862">
    <property type="component" value="Unassembled WGS sequence"/>
</dbReference>
<evidence type="ECO:0000256" key="8">
    <source>
        <dbReference type="ARBA" id="ARBA00023136"/>
    </source>
</evidence>
<evidence type="ECO:0000256" key="9">
    <source>
        <dbReference type="ARBA" id="ARBA00023224"/>
    </source>
</evidence>
<dbReference type="Gene3D" id="1.10.287.950">
    <property type="entry name" value="Methyl-accepting chemotaxis protein"/>
    <property type="match status" value="1"/>
</dbReference>
<evidence type="ECO:0000256" key="7">
    <source>
        <dbReference type="ARBA" id="ARBA00022989"/>
    </source>
</evidence>
<comment type="similarity">
    <text evidence="10">Belongs to the methyl-accepting chemotaxis (MCP) protein family.</text>
</comment>
<proteinExistence type="inferred from homology"/>
<keyword evidence="2" id="KW-1003">Cell membrane</keyword>
<keyword evidence="3" id="KW-0488">Methylation</keyword>
<evidence type="ECO:0000256" key="2">
    <source>
        <dbReference type="ARBA" id="ARBA00022475"/>
    </source>
</evidence>
<dbReference type="RefSeq" id="WP_091986099.1">
    <property type="nucleotide sequence ID" value="NZ_FOLO01000026.1"/>
</dbReference>
<dbReference type="InterPro" id="IPR004089">
    <property type="entry name" value="MCPsignal_dom"/>
</dbReference>
<organism evidence="15 16">
    <name type="scientific">Pseudoalteromonas denitrificans DSM 6059</name>
    <dbReference type="NCBI Taxonomy" id="1123010"/>
    <lineage>
        <taxon>Bacteria</taxon>
        <taxon>Pseudomonadati</taxon>
        <taxon>Pseudomonadota</taxon>
        <taxon>Gammaproteobacteria</taxon>
        <taxon>Alteromonadales</taxon>
        <taxon>Pseudoalteromonadaceae</taxon>
        <taxon>Pseudoalteromonas</taxon>
    </lineage>
</organism>
<evidence type="ECO:0000259" key="14">
    <source>
        <dbReference type="PROSITE" id="PS50112"/>
    </source>
</evidence>
<evidence type="ECO:0000256" key="10">
    <source>
        <dbReference type="ARBA" id="ARBA00029447"/>
    </source>
</evidence>
<dbReference type="FunFam" id="1.10.287.950:FF:000001">
    <property type="entry name" value="Methyl-accepting chemotaxis sensory transducer"/>
    <property type="match status" value="1"/>
</dbReference>
<evidence type="ECO:0000256" key="11">
    <source>
        <dbReference type="PROSITE-ProRule" id="PRU00284"/>
    </source>
</evidence>
<dbReference type="SUPFAM" id="SSF58104">
    <property type="entry name" value="Methyl-accepting chemotaxis protein (MCP) signaling domain"/>
    <property type="match status" value="1"/>
</dbReference>